<feature type="transmembrane region" description="Helical" evidence="6">
    <location>
        <begin position="245"/>
        <end position="267"/>
    </location>
</feature>
<feature type="chain" id="PRO_5025667387" description="Gustatory receptor" evidence="7">
    <location>
        <begin position="28"/>
        <end position="372"/>
    </location>
</feature>
<comment type="caution">
    <text evidence="8">The sequence shown here is derived from an EMBL/GenBank/DDBJ whole genome shotgun (WGS) entry which is preliminary data.</text>
</comment>
<dbReference type="EMBL" id="VIIS01002067">
    <property type="protein sequence ID" value="KAF0289017.1"/>
    <property type="molecule type" value="Genomic_DNA"/>
</dbReference>
<name>A0A6A4UYU2_AMPAM</name>
<keyword evidence="7" id="KW-0732">Signal</keyword>
<sequence>MSRSTPVSVRCFLCLLRVCALTGGTSGWSDLLHVSFAVILGTAVAAIVVLVNFTAGMKELSQEKSPVEALAISAFFGLMFLLMWINLMLCYVLSRRRVGSLLCRIGRTLDEMADMPGYEESVQLLHREVAWLMVTTLVMTVVTVVVASYMTYTFDCTTTMRCFVLQTYAVAFDVFHVSFVLNILKFAYIGLHVNCGFRIINTSLEDFLNKESLLQEHKVLDGLMRIQDDLAQLFTDTTKVMSYEIISVMTCGAVASVSMWLILIIKISTNDLSNIWPMLILYTFGGFIAIVVPSELIHHLLTTLARSRDLLLVGARRRPKLGYQLSVFRETVGRDLDTLGDLGLFRLRRSTILSATATIVTYIIVMVQFRYS</sequence>
<dbReference type="AlphaFoldDB" id="A0A6A4UYU2"/>
<organism evidence="8 9">
    <name type="scientific">Amphibalanus amphitrite</name>
    <name type="common">Striped barnacle</name>
    <name type="synonym">Balanus amphitrite</name>
    <dbReference type="NCBI Taxonomy" id="1232801"/>
    <lineage>
        <taxon>Eukaryota</taxon>
        <taxon>Metazoa</taxon>
        <taxon>Ecdysozoa</taxon>
        <taxon>Arthropoda</taxon>
        <taxon>Crustacea</taxon>
        <taxon>Multicrustacea</taxon>
        <taxon>Cirripedia</taxon>
        <taxon>Thoracica</taxon>
        <taxon>Thoracicalcarea</taxon>
        <taxon>Balanomorpha</taxon>
        <taxon>Balanoidea</taxon>
        <taxon>Balanidae</taxon>
        <taxon>Amphibalaninae</taxon>
        <taxon>Amphibalanus</taxon>
    </lineage>
</organism>
<evidence type="ECO:0000256" key="5">
    <source>
        <dbReference type="ARBA" id="ARBA00023136"/>
    </source>
</evidence>
<reference evidence="8 9" key="1">
    <citation type="submission" date="2019-07" db="EMBL/GenBank/DDBJ databases">
        <title>Draft genome assembly of a fouling barnacle, Amphibalanus amphitrite (Darwin, 1854): The first reference genome for Thecostraca.</title>
        <authorList>
            <person name="Kim W."/>
        </authorList>
    </citation>
    <scope>NUCLEOTIDE SEQUENCE [LARGE SCALE GENOMIC DNA]</scope>
    <source>
        <strain evidence="8">SNU_AA5</strain>
        <tissue evidence="8">Soma without cirri and trophi</tissue>
    </source>
</reference>
<evidence type="ECO:0000313" key="8">
    <source>
        <dbReference type="EMBL" id="KAF0289017.1"/>
    </source>
</evidence>
<evidence type="ECO:0000256" key="4">
    <source>
        <dbReference type="ARBA" id="ARBA00022989"/>
    </source>
</evidence>
<feature type="transmembrane region" description="Helical" evidence="6">
    <location>
        <begin position="279"/>
        <end position="301"/>
    </location>
</feature>
<evidence type="ECO:0000256" key="6">
    <source>
        <dbReference type="SAM" id="Phobius"/>
    </source>
</evidence>
<dbReference type="Pfam" id="PF08395">
    <property type="entry name" value="7tm_7"/>
    <property type="match status" value="1"/>
</dbReference>
<evidence type="ECO:0000256" key="2">
    <source>
        <dbReference type="ARBA" id="ARBA00022475"/>
    </source>
</evidence>
<evidence type="ECO:0000256" key="1">
    <source>
        <dbReference type="ARBA" id="ARBA00004651"/>
    </source>
</evidence>
<feature type="transmembrane region" description="Helical" evidence="6">
    <location>
        <begin position="69"/>
        <end position="94"/>
    </location>
</feature>
<keyword evidence="5 6" id="KW-0472">Membrane</keyword>
<dbReference type="GO" id="GO:0050909">
    <property type="term" value="P:sensory perception of taste"/>
    <property type="evidence" value="ECO:0007669"/>
    <property type="project" value="InterPro"/>
</dbReference>
<dbReference type="GO" id="GO:0005886">
    <property type="term" value="C:plasma membrane"/>
    <property type="evidence" value="ECO:0007669"/>
    <property type="project" value="UniProtKB-SubCell"/>
</dbReference>
<feature type="transmembrane region" description="Helical" evidence="6">
    <location>
        <begin position="162"/>
        <end position="184"/>
    </location>
</feature>
<evidence type="ECO:0000256" key="7">
    <source>
        <dbReference type="SAM" id="SignalP"/>
    </source>
</evidence>
<proteinExistence type="predicted"/>
<evidence type="ECO:0000256" key="3">
    <source>
        <dbReference type="ARBA" id="ARBA00022692"/>
    </source>
</evidence>
<gene>
    <name evidence="8" type="ORF">FJT64_012645</name>
</gene>
<keyword evidence="3 6" id="KW-0812">Transmembrane</keyword>
<keyword evidence="4 6" id="KW-1133">Transmembrane helix</keyword>
<dbReference type="Proteomes" id="UP000440578">
    <property type="component" value="Unassembled WGS sequence"/>
</dbReference>
<feature type="transmembrane region" description="Helical" evidence="6">
    <location>
        <begin position="129"/>
        <end position="150"/>
    </location>
</feature>
<dbReference type="InterPro" id="IPR013604">
    <property type="entry name" value="7TM_chemorcpt"/>
</dbReference>
<comment type="subcellular location">
    <subcellularLocation>
        <location evidence="1">Cell membrane</location>
        <topology evidence="1">Multi-pass membrane protein</topology>
    </subcellularLocation>
</comment>
<feature type="transmembrane region" description="Helical" evidence="6">
    <location>
        <begin position="352"/>
        <end position="371"/>
    </location>
</feature>
<keyword evidence="9" id="KW-1185">Reference proteome</keyword>
<accession>A0A6A4UYU2</accession>
<evidence type="ECO:0000313" key="9">
    <source>
        <dbReference type="Proteomes" id="UP000440578"/>
    </source>
</evidence>
<feature type="signal peptide" evidence="7">
    <location>
        <begin position="1"/>
        <end position="27"/>
    </location>
</feature>
<feature type="transmembrane region" description="Helical" evidence="6">
    <location>
        <begin position="37"/>
        <end position="57"/>
    </location>
</feature>
<protein>
    <recommendedName>
        <fullName evidence="10">Gustatory receptor</fullName>
    </recommendedName>
</protein>
<evidence type="ECO:0008006" key="10">
    <source>
        <dbReference type="Google" id="ProtNLM"/>
    </source>
</evidence>
<keyword evidence="2" id="KW-1003">Cell membrane</keyword>